<reference evidence="2" key="1">
    <citation type="submission" date="2021-02" db="EMBL/GenBank/DDBJ databases">
        <authorList>
            <person name="Nieuwenhuis M."/>
            <person name="Van De Peppel L.J.J."/>
        </authorList>
    </citation>
    <scope>NUCLEOTIDE SEQUENCE</scope>
    <source>
        <strain evidence="2">D49</strain>
    </source>
</reference>
<comment type="caution">
    <text evidence="2">The sequence shown here is derived from an EMBL/GenBank/DDBJ whole genome shotgun (WGS) entry which is preliminary data.</text>
</comment>
<feature type="compositionally biased region" description="Basic and acidic residues" evidence="1">
    <location>
        <begin position="332"/>
        <end position="342"/>
    </location>
</feature>
<evidence type="ECO:0000256" key="1">
    <source>
        <dbReference type="SAM" id="MobiDB-lite"/>
    </source>
</evidence>
<dbReference type="OrthoDB" id="2270193at2759"/>
<feature type="compositionally biased region" description="Low complexity" evidence="1">
    <location>
        <begin position="277"/>
        <end position="314"/>
    </location>
</feature>
<protein>
    <submittedName>
        <fullName evidence="2">Uncharacterized protein</fullName>
    </submittedName>
</protein>
<feature type="compositionally biased region" description="Basic and acidic residues" evidence="1">
    <location>
        <begin position="182"/>
        <end position="193"/>
    </location>
</feature>
<evidence type="ECO:0000313" key="2">
    <source>
        <dbReference type="EMBL" id="KAG5634803.1"/>
    </source>
</evidence>
<dbReference type="Proteomes" id="UP000717328">
    <property type="component" value="Unassembled WGS sequence"/>
</dbReference>
<evidence type="ECO:0000313" key="3">
    <source>
        <dbReference type="Proteomes" id="UP000717328"/>
    </source>
</evidence>
<dbReference type="EMBL" id="JABCKI010006267">
    <property type="protein sequence ID" value="KAG5634803.1"/>
    <property type="molecule type" value="Genomic_DNA"/>
</dbReference>
<organism evidence="2 3">
    <name type="scientific">Sphagnurus paluster</name>
    <dbReference type="NCBI Taxonomy" id="117069"/>
    <lineage>
        <taxon>Eukaryota</taxon>
        <taxon>Fungi</taxon>
        <taxon>Dikarya</taxon>
        <taxon>Basidiomycota</taxon>
        <taxon>Agaricomycotina</taxon>
        <taxon>Agaricomycetes</taxon>
        <taxon>Agaricomycetidae</taxon>
        <taxon>Agaricales</taxon>
        <taxon>Tricholomatineae</taxon>
        <taxon>Lyophyllaceae</taxon>
        <taxon>Sphagnurus</taxon>
    </lineage>
</organism>
<proteinExistence type="predicted"/>
<name>A0A9P7FR97_9AGAR</name>
<gene>
    <name evidence="2" type="ORF">H0H81_000714</name>
</gene>
<reference evidence="2" key="2">
    <citation type="submission" date="2021-10" db="EMBL/GenBank/DDBJ databases">
        <title>Phylogenomics reveals ancestral predisposition of the termite-cultivated fungus Termitomyces towards a domesticated lifestyle.</title>
        <authorList>
            <person name="Auxier B."/>
            <person name="Grum-Grzhimaylo A."/>
            <person name="Cardenas M.E."/>
            <person name="Lodge J.D."/>
            <person name="Laessoe T."/>
            <person name="Pedersen O."/>
            <person name="Smith M.E."/>
            <person name="Kuyper T.W."/>
            <person name="Franco-Molano E.A."/>
            <person name="Baroni T.J."/>
            <person name="Aanen D.K."/>
        </authorList>
    </citation>
    <scope>NUCLEOTIDE SEQUENCE</scope>
    <source>
        <strain evidence="2">D49</strain>
    </source>
</reference>
<dbReference type="AlphaFoldDB" id="A0A9P7FR97"/>
<keyword evidence="3" id="KW-1185">Reference proteome</keyword>
<sequence length="384" mass="42114">MMWTRPEPLLPTTVSLVLDYICPPSLLSPLPPHLISLALSQRHRFLHISTDDPAQYLAWPTESHPDTQQTAIHLLESLPKPVDGREYPVRYTSDEESAFAHVAISSLDPPGLRLVFQWSPSEGWQFHNLTLMPFPQDSYDSLNDAIIYEPHDFLDEPPLAAIDDDERDSYWDAYGLSDDDLDHPSSKNSKEAGEQETEDAYWAQYSAVHGSGDSTRPTPPSMNQKLAAEERVFIYPGPRTSSVYNPLQPPSPNTLACRLANLSPRAESPPFADESDSGSGSHSGSAASTSPTASPTSHASVLSSSTDFPSSLLSVDTHTPGSDAGSAISPPDHPHDDSREALKDTIRSVYRLWRAGKVISSPTTDDSEEFLEIVRQVIADSSLQ</sequence>
<accession>A0A9P7FR97</accession>
<feature type="region of interest" description="Disordered" evidence="1">
    <location>
        <begin position="265"/>
        <end position="342"/>
    </location>
</feature>
<feature type="region of interest" description="Disordered" evidence="1">
    <location>
        <begin position="171"/>
        <end position="197"/>
    </location>
</feature>